<evidence type="ECO:0008006" key="4">
    <source>
        <dbReference type="Google" id="ProtNLM"/>
    </source>
</evidence>
<accession>A0A0G1U9C3</accession>
<sequence length="323" mass="37629">MQFGSAAEVFYFLALAAFAVYLFFKDRKKLPDVKTVLLSLAFLGLAFTPQILFDLRHDGILRGTISKFLFQEGSFKLSFWEIAKVRFPFYDDVFFSKLFHSTNFAKSFFAIVFGVFVVLKRKKILKDQKFVLIFILLLSPLIGMLFFQGNYGNVYDYYFTGYYLIFVVLFAATLGFYSKSFWGKALIVLFLALFLRDNFPSTRNYIVSGVDGPTTIAFGNQKQALDWIYQDAGGREFNTDVYVPPVIPYAYEYLFKWYGSTHYSYVPKVEQISLLYTLYEVDPPHPERLTAWLKRQETIGKVEKEERFGGIVVQKRKRHEIQN</sequence>
<keyword evidence="1" id="KW-0812">Transmembrane</keyword>
<proteinExistence type="predicted"/>
<organism evidence="2 3">
    <name type="scientific">Candidatus Jorgensenbacteria bacterium GW2011_GWA1_48_11</name>
    <dbReference type="NCBI Taxonomy" id="1618660"/>
    <lineage>
        <taxon>Bacteria</taxon>
        <taxon>Candidatus Joergenseniibacteriota</taxon>
    </lineage>
</organism>
<reference evidence="2 3" key="1">
    <citation type="journal article" date="2015" name="Nature">
        <title>rRNA introns, odd ribosomes, and small enigmatic genomes across a large radiation of phyla.</title>
        <authorList>
            <person name="Brown C.T."/>
            <person name="Hug L.A."/>
            <person name="Thomas B.C."/>
            <person name="Sharon I."/>
            <person name="Castelle C.J."/>
            <person name="Singh A."/>
            <person name="Wilkins M.J."/>
            <person name="Williams K.H."/>
            <person name="Banfield J.F."/>
        </authorList>
    </citation>
    <scope>NUCLEOTIDE SEQUENCE [LARGE SCALE GENOMIC DNA]</scope>
</reference>
<comment type="caution">
    <text evidence="2">The sequence shown here is derived from an EMBL/GenBank/DDBJ whole genome shotgun (WGS) entry which is preliminary data.</text>
</comment>
<dbReference type="Proteomes" id="UP000034956">
    <property type="component" value="Unassembled WGS sequence"/>
</dbReference>
<keyword evidence="1" id="KW-1133">Transmembrane helix</keyword>
<name>A0A0G1U9C3_9BACT</name>
<protein>
    <recommendedName>
        <fullName evidence="4">Glycosyltransferase RgtA/B/C/D-like domain-containing protein</fullName>
    </recommendedName>
</protein>
<evidence type="ECO:0000256" key="1">
    <source>
        <dbReference type="SAM" id="Phobius"/>
    </source>
</evidence>
<gene>
    <name evidence="2" type="ORF">UY23_C0008G0002</name>
</gene>
<dbReference type="EMBL" id="LCPF01000008">
    <property type="protein sequence ID" value="KKU90717.1"/>
    <property type="molecule type" value="Genomic_DNA"/>
</dbReference>
<feature type="transmembrane region" description="Helical" evidence="1">
    <location>
        <begin position="157"/>
        <end position="177"/>
    </location>
</feature>
<keyword evidence="1" id="KW-0472">Membrane</keyword>
<feature type="transmembrane region" description="Helical" evidence="1">
    <location>
        <begin position="6"/>
        <end position="24"/>
    </location>
</feature>
<evidence type="ECO:0000313" key="2">
    <source>
        <dbReference type="EMBL" id="KKU90717.1"/>
    </source>
</evidence>
<feature type="transmembrane region" description="Helical" evidence="1">
    <location>
        <begin position="131"/>
        <end position="151"/>
    </location>
</feature>
<dbReference type="AlphaFoldDB" id="A0A0G1U9C3"/>
<evidence type="ECO:0000313" key="3">
    <source>
        <dbReference type="Proteomes" id="UP000034956"/>
    </source>
</evidence>
<feature type="transmembrane region" description="Helical" evidence="1">
    <location>
        <begin position="98"/>
        <end position="119"/>
    </location>
</feature>
<feature type="transmembrane region" description="Helical" evidence="1">
    <location>
        <begin position="36"/>
        <end position="53"/>
    </location>
</feature>